<gene>
    <name evidence="2" type="primary">SSCI38050.1</name>
</gene>
<dbReference type="AlphaFoldDB" id="A0A0F7S485"/>
<organism evidence="2 3">
    <name type="scientific">Sporisorium scitamineum</name>
    <dbReference type="NCBI Taxonomy" id="49012"/>
    <lineage>
        <taxon>Eukaryota</taxon>
        <taxon>Fungi</taxon>
        <taxon>Dikarya</taxon>
        <taxon>Basidiomycota</taxon>
        <taxon>Ustilaginomycotina</taxon>
        <taxon>Ustilaginomycetes</taxon>
        <taxon>Ustilaginales</taxon>
        <taxon>Ustilaginaceae</taxon>
        <taxon>Sporisorium</taxon>
    </lineage>
</organism>
<evidence type="ECO:0000313" key="2">
    <source>
        <dbReference type="EMBL" id="CDW97722.1"/>
    </source>
</evidence>
<feature type="compositionally biased region" description="Polar residues" evidence="1">
    <location>
        <begin position="480"/>
        <end position="492"/>
    </location>
</feature>
<evidence type="ECO:0000313" key="3">
    <source>
        <dbReference type="Proteomes" id="UP000242770"/>
    </source>
</evidence>
<keyword evidence="3" id="KW-1185">Reference proteome</keyword>
<dbReference type="Proteomes" id="UP000242770">
    <property type="component" value="Unassembled WGS sequence"/>
</dbReference>
<feature type="compositionally biased region" description="Polar residues" evidence="1">
    <location>
        <begin position="194"/>
        <end position="207"/>
    </location>
</feature>
<feature type="region of interest" description="Disordered" evidence="1">
    <location>
        <begin position="123"/>
        <end position="271"/>
    </location>
</feature>
<feature type="compositionally biased region" description="Polar residues" evidence="1">
    <location>
        <begin position="337"/>
        <end position="353"/>
    </location>
</feature>
<feature type="compositionally biased region" description="Low complexity" evidence="1">
    <location>
        <begin position="397"/>
        <end position="406"/>
    </location>
</feature>
<evidence type="ECO:0000256" key="1">
    <source>
        <dbReference type="SAM" id="MobiDB-lite"/>
    </source>
</evidence>
<accession>A0A0F7S485</accession>
<protein>
    <submittedName>
        <fullName evidence="2">Uncharacterized protein</fullName>
    </submittedName>
</protein>
<proteinExistence type="predicted"/>
<sequence length="555" mass="58281">MGSGLPSASSFTLNHMNSSAYSHHSLYGPPLRSIYTKRTWTNRIPNENLVAAAPGSEAAKKKPHRNHEPSFFSGRSQGDRAPEDVVNAIFKGIPVGGSHNGRLQDEASAAKAAAARAARAERAAAIVDSQSREMRPKASKSPERSRERERPRTGSSSTTDPDSLPGDKFQGRLLSVPSSNAGKLAPGPLVESPLASTDTLQRTNSESAIAAPLSATRSSAKRLSSVRWDLGSGDAGARDARSSQDTTPVAEMPNDKEAQDRAAMPPPPSVVVDHPYIPVRAGGITAASLSAADLTANASSGGPAAQVDSAAQSVNDVSLAPEPRPAKDANAADLRLSASSANAPGNAKKLSSSDLKTLYQAELSMPQSLSNNATVGLERLRRTTRVADQFAKDTPKSSRPGSSSGPLPANDNQGVSGRKRRSKGNRGIEPSEAASNGWQGAGWLRPISTTPAPLPPCSDSSSSSEDEEFEETDFEDARSNRFSLHASINSFSDPPDTPRLSASEALRSPREREPSSGTIYHDVDDNDDFKHAIEPVKGPQPAIAAAGLPLYGTLA</sequence>
<feature type="compositionally biased region" description="Acidic residues" evidence="1">
    <location>
        <begin position="464"/>
        <end position="474"/>
    </location>
</feature>
<feature type="region of interest" description="Disordered" evidence="1">
    <location>
        <begin position="387"/>
        <end position="525"/>
    </location>
</feature>
<feature type="region of interest" description="Disordered" evidence="1">
    <location>
        <begin position="55"/>
        <end position="80"/>
    </location>
</feature>
<name>A0A0F7S485_9BASI</name>
<dbReference type="STRING" id="49012.A0A0F7S485"/>
<feature type="region of interest" description="Disordered" evidence="1">
    <location>
        <begin position="295"/>
        <end position="353"/>
    </location>
</feature>
<feature type="compositionally biased region" description="Basic and acidic residues" evidence="1">
    <location>
        <begin position="130"/>
        <end position="152"/>
    </location>
</feature>
<reference evidence="3" key="1">
    <citation type="submission" date="2014-06" db="EMBL/GenBank/DDBJ databases">
        <authorList>
            <person name="Berkman P.J."/>
        </authorList>
    </citation>
    <scope>NUCLEOTIDE SEQUENCE [LARGE SCALE GENOMIC DNA]</scope>
</reference>
<dbReference type="EMBL" id="CCFA01002192">
    <property type="protein sequence ID" value="CDW97722.1"/>
    <property type="molecule type" value="Genomic_DNA"/>
</dbReference>